<dbReference type="InterPro" id="IPR029032">
    <property type="entry name" value="AhpD-like"/>
</dbReference>
<dbReference type="AlphaFoldDB" id="A0A158H3T7"/>
<keyword evidence="2" id="KW-0560">Oxidoreductase</keyword>
<dbReference type="Gene3D" id="1.20.1290.10">
    <property type="entry name" value="AhpD-like"/>
    <property type="match status" value="1"/>
</dbReference>
<proteinExistence type="predicted"/>
<dbReference type="SUPFAM" id="SSF69118">
    <property type="entry name" value="AhpD-like"/>
    <property type="match status" value="1"/>
</dbReference>
<feature type="domain" description="Carboxymuconolactone decarboxylase-like" evidence="1">
    <location>
        <begin position="12"/>
        <end position="93"/>
    </location>
</feature>
<dbReference type="EMBL" id="FCNY02000006">
    <property type="protein sequence ID" value="SAL38589.1"/>
    <property type="molecule type" value="Genomic_DNA"/>
</dbReference>
<name>A0A158H3T7_CABCO</name>
<organism evidence="2 3">
    <name type="scientific">Caballeronia cordobensis</name>
    <name type="common">Burkholderia cordobensis</name>
    <dbReference type="NCBI Taxonomy" id="1353886"/>
    <lineage>
        <taxon>Bacteria</taxon>
        <taxon>Pseudomonadati</taxon>
        <taxon>Pseudomonadota</taxon>
        <taxon>Betaproteobacteria</taxon>
        <taxon>Burkholderiales</taxon>
        <taxon>Burkholderiaceae</taxon>
        <taxon>Caballeronia</taxon>
    </lineage>
</organism>
<dbReference type="Proteomes" id="UP000054740">
    <property type="component" value="Unassembled WGS sequence"/>
</dbReference>
<dbReference type="GO" id="GO:0051920">
    <property type="term" value="F:peroxiredoxin activity"/>
    <property type="evidence" value="ECO:0007669"/>
    <property type="project" value="InterPro"/>
</dbReference>
<gene>
    <name evidence="2" type="ORF">AWB70_02843</name>
</gene>
<evidence type="ECO:0000313" key="2">
    <source>
        <dbReference type="EMBL" id="SAL38589.1"/>
    </source>
</evidence>
<dbReference type="InterPro" id="IPR004675">
    <property type="entry name" value="AhpD_core"/>
</dbReference>
<evidence type="ECO:0000259" key="1">
    <source>
        <dbReference type="Pfam" id="PF02627"/>
    </source>
</evidence>
<accession>A0A158H3T7</accession>
<evidence type="ECO:0000313" key="3">
    <source>
        <dbReference type="Proteomes" id="UP000054740"/>
    </source>
</evidence>
<dbReference type="NCBIfam" id="TIGR00778">
    <property type="entry name" value="ahpD_dom"/>
    <property type="match status" value="1"/>
</dbReference>
<reference evidence="3" key="1">
    <citation type="submission" date="2016-01" db="EMBL/GenBank/DDBJ databases">
        <authorList>
            <person name="Peeters C."/>
        </authorList>
    </citation>
    <scope>NUCLEOTIDE SEQUENCE [LARGE SCALE GENOMIC DNA]</scope>
</reference>
<keyword evidence="2" id="KW-0575">Peroxidase</keyword>
<dbReference type="InterPro" id="IPR003779">
    <property type="entry name" value="CMD-like"/>
</dbReference>
<dbReference type="PANTHER" id="PTHR34846:SF10">
    <property type="entry name" value="CYTOPLASMIC PROTEIN"/>
    <property type="match status" value="1"/>
</dbReference>
<protein>
    <submittedName>
        <fullName evidence="2">Alkylhydroperoxidase</fullName>
    </submittedName>
</protein>
<dbReference type="RefSeq" id="WP_053571477.1">
    <property type="nucleotide sequence ID" value="NZ_FCNY02000006.1"/>
</dbReference>
<dbReference type="Pfam" id="PF02627">
    <property type="entry name" value="CMD"/>
    <property type="match status" value="1"/>
</dbReference>
<sequence length="159" mass="18389">MTQRINYVQKSPELFKKFYEFSLAVKECSIEQSTRDLVTLRASQMNGCAFCVDMHVKEAKIHGERELRTHHVAIWRESTLFSPRERAALAWTEVLTRLPEHGVPDELYARVREQFQEKELSDLTYIIIEINGWNRANVAFQTVPGSSDKVFGLDKANLS</sequence>
<dbReference type="PANTHER" id="PTHR34846">
    <property type="entry name" value="4-CARBOXYMUCONOLACTONE DECARBOXYLASE FAMILY PROTEIN (AFU_ORTHOLOGUE AFUA_6G11590)"/>
    <property type="match status" value="1"/>
</dbReference>
<keyword evidence="3" id="KW-1185">Reference proteome</keyword>